<dbReference type="InterPro" id="IPR044797">
    <property type="entry name" value="At4g06598-like"/>
</dbReference>
<dbReference type="GO" id="GO:0005634">
    <property type="term" value="C:nucleus"/>
    <property type="evidence" value="ECO:0007669"/>
    <property type="project" value="UniProtKB-ARBA"/>
</dbReference>
<dbReference type="KEGG" id="dcr:108209875"/>
<gene>
    <name evidence="2" type="ORF">DCAR_0101395</name>
</gene>
<feature type="compositionally biased region" description="Polar residues" evidence="1">
    <location>
        <begin position="184"/>
        <end position="199"/>
    </location>
</feature>
<dbReference type="EMBL" id="CP093343">
    <property type="protein sequence ID" value="WOG82233.1"/>
    <property type="molecule type" value="Genomic_DNA"/>
</dbReference>
<evidence type="ECO:0000256" key="1">
    <source>
        <dbReference type="SAM" id="MobiDB-lite"/>
    </source>
</evidence>
<dbReference type="PANTHER" id="PTHR46835:SF2">
    <property type="entry name" value="BZIP TRANSCRIPTION FACTOR"/>
    <property type="match status" value="1"/>
</dbReference>
<dbReference type="InterPro" id="IPR044759">
    <property type="entry name" value="bZIP_RF2"/>
</dbReference>
<name>A0AAF0W5T2_DAUCS</name>
<keyword evidence="3" id="KW-1185">Reference proteome</keyword>
<organism evidence="2 3">
    <name type="scientific">Daucus carota subsp. sativus</name>
    <name type="common">Carrot</name>
    <dbReference type="NCBI Taxonomy" id="79200"/>
    <lineage>
        <taxon>Eukaryota</taxon>
        <taxon>Viridiplantae</taxon>
        <taxon>Streptophyta</taxon>
        <taxon>Embryophyta</taxon>
        <taxon>Tracheophyta</taxon>
        <taxon>Spermatophyta</taxon>
        <taxon>Magnoliopsida</taxon>
        <taxon>eudicotyledons</taxon>
        <taxon>Gunneridae</taxon>
        <taxon>Pentapetalae</taxon>
        <taxon>asterids</taxon>
        <taxon>campanulids</taxon>
        <taxon>Apiales</taxon>
        <taxon>Apiaceae</taxon>
        <taxon>Apioideae</taxon>
        <taxon>Scandiceae</taxon>
        <taxon>Daucinae</taxon>
        <taxon>Daucus</taxon>
        <taxon>Daucus sect. Daucus</taxon>
    </lineage>
</organism>
<dbReference type="SUPFAM" id="SSF57959">
    <property type="entry name" value="Leucine zipper domain"/>
    <property type="match status" value="1"/>
</dbReference>
<feature type="compositionally biased region" description="Basic and acidic residues" evidence="1">
    <location>
        <begin position="315"/>
        <end position="327"/>
    </location>
</feature>
<protein>
    <recommendedName>
        <fullName evidence="4">BZIP domain-containing protein</fullName>
    </recommendedName>
</protein>
<dbReference type="CDD" id="cd14703">
    <property type="entry name" value="bZIP_plant_RF2"/>
    <property type="match status" value="1"/>
</dbReference>
<evidence type="ECO:0000313" key="2">
    <source>
        <dbReference type="EMBL" id="WOG82233.1"/>
    </source>
</evidence>
<dbReference type="PANTHER" id="PTHR46835">
    <property type="entry name" value="BASIC-LEUCINE ZIPPER (BZIP) TRANSCRIPTION FACTOR FAMILY PROTEIN-RELATED"/>
    <property type="match status" value="1"/>
</dbReference>
<proteinExistence type="predicted"/>
<dbReference type="GO" id="GO:0003700">
    <property type="term" value="F:DNA-binding transcription factor activity"/>
    <property type="evidence" value="ECO:0007669"/>
    <property type="project" value="InterPro"/>
</dbReference>
<reference evidence="2" key="2">
    <citation type="submission" date="2022-03" db="EMBL/GenBank/DDBJ databases">
        <title>Draft title - Genomic analysis of global carrot germplasm unveils the trajectory of domestication and the origin of high carotenoid orange carrot.</title>
        <authorList>
            <person name="Iorizzo M."/>
            <person name="Ellison S."/>
            <person name="Senalik D."/>
            <person name="Macko-Podgorni A."/>
            <person name="Grzebelus D."/>
            <person name="Bostan H."/>
            <person name="Rolling W."/>
            <person name="Curaba J."/>
            <person name="Simon P."/>
        </authorList>
    </citation>
    <scope>NUCLEOTIDE SEQUENCE</scope>
    <source>
        <tissue evidence="2">Leaf</tissue>
    </source>
</reference>
<dbReference type="InterPro" id="IPR046347">
    <property type="entry name" value="bZIP_sf"/>
</dbReference>
<accession>A0AAF0W5T2</accession>
<feature type="region of interest" description="Disordered" evidence="1">
    <location>
        <begin position="182"/>
        <end position="214"/>
    </location>
</feature>
<dbReference type="Proteomes" id="UP000077755">
    <property type="component" value="Chromosome 1"/>
</dbReference>
<sequence>MEGSNGVSNSSNFSYTNLKQMLHPPISPLLCISPPPSEGKYNVDGQYSHQRCSSESVAIEEQPSWVADLLDEPEMQPKTHRRSASDSSALYFDASTGTSDTMPPNMAVFNPWMSPQNVVHRGDPMLASFNANANGNRGQPSRFSTEALLNHSIFSVGDGMMLQGPGATSGPLADQELSLAAEANGQTESGESSDQSQAKSKAEAKRAKQQSAHRSRVRKLQYIAELERHVQLFQTESLKLAGEYEFLDQQNLILGMENRALRHRLESLSQEQLLRNMEHDMLERELIRLQMLYQVQRQQLQQQSQLYPKHRRSKSRDCGNKSLKNKEAAGSSHVSFGDVESHLASLSLAPKEASS</sequence>
<dbReference type="AlphaFoldDB" id="A0AAF0W5T2"/>
<evidence type="ECO:0008006" key="4">
    <source>
        <dbReference type="Google" id="ProtNLM"/>
    </source>
</evidence>
<evidence type="ECO:0000313" key="3">
    <source>
        <dbReference type="Proteomes" id="UP000077755"/>
    </source>
</evidence>
<reference evidence="2" key="1">
    <citation type="journal article" date="2016" name="Nat. Genet.">
        <title>A high-quality carrot genome assembly provides new insights into carotenoid accumulation and asterid genome evolution.</title>
        <authorList>
            <person name="Iorizzo M."/>
            <person name="Ellison S."/>
            <person name="Senalik D."/>
            <person name="Zeng P."/>
            <person name="Satapoomin P."/>
            <person name="Huang J."/>
            <person name="Bowman M."/>
            <person name="Iovene M."/>
            <person name="Sanseverino W."/>
            <person name="Cavagnaro P."/>
            <person name="Yildiz M."/>
            <person name="Macko-Podgorni A."/>
            <person name="Moranska E."/>
            <person name="Grzebelus E."/>
            <person name="Grzebelus D."/>
            <person name="Ashrafi H."/>
            <person name="Zheng Z."/>
            <person name="Cheng S."/>
            <person name="Spooner D."/>
            <person name="Van Deynze A."/>
            <person name="Simon P."/>
        </authorList>
    </citation>
    <scope>NUCLEOTIDE SEQUENCE</scope>
    <source>
        <tissue evidence="2">Leaf</tissue>
    </source>
</reference>
<feature type="region of interest" description="Disordered" evidence="1">
    <location>
        <begin position="303"/>
        <end position="334"/>
    </location>
</feature>